<gene>
    <name evidence="2" type="ORF">ESZ00_18165</name>
</gene>
<dbReference type="AlphaFoldDB" id="A0A4Q1S981"/>
<dbReference type="OrthoDB" id="9132794at2"/>
<feature type="chain" id="PRO_5020974221" evidence="1">
    <location>
        <begin position="25"/>
        <end position="251"/>
    </location>
</feature>
<evidence type="ECO:0000313" key="2">
    <source>
        <dbReference type="EMBL" id="RXS93491.1"/>
    </source>
</evidence>
<sequence>MRFHGVVWHATVALVAAASLSAFAQTSVPYVGCPGDGQTGSFSAAKGSPKLVNLSPEIANKLAWYEYKSDAGQFGTLGPRGWNCFVTIGSDGETLYVAPEALDSAKILEHKDWKGFTGPVIQLSAWDGGTSGRFEVARTVARVFPAYRNYARKIIAEGFGPASDYTFGPFPSDHLTYKGKKLVEFTTPGHHKGLGTMSWLLPSDQPITGFALLADTPDLDTGLLQLSVRLPLSISFLSATLIQQAEPAGSR</sequence>
<dbReference type="EMBL" id="SDMK01000005">
    <property type="protein sequence ID" value="RXS93491.1"/>
    <property type="molecule type" value="Genomic_DNA"/>
</dbReference>
<evidence type="ECO:0000256" key="1">
    <source>
        <dbReference type="SAM" id="SignalP"/>
    </source>
</evidence>
<organism evidence="2 3">
    <name type="scientific">Silvibacterium dinghuense</name>
    <dbReference type="NCBI Taxonomy" id="1560006"/>
    <lineage>
        <taxon>Bacteria</taxon>
        <taxon>Pseudomonadati</taxon>
        <taxon>Acidobacteriota</taxon>
        <taxon>Terriglobia</taxon>
        <taxon>Terriglobales</taxon>
        <taxon>Acidobacteriaceae</taxon>
        <taxon>Silvibacterium</taxon>
    </lineage>
</organism>
<dbReference type="Proteomes" id="UP000290253">
    <property type="component" value="Unassembled WGS sequence"/>
</dbReference>
<reference evidence="2 3" key="1">
    <citation type="journal article" date="2016" name="Int. J. Syst. Evol. Microbiol.">
        <title>Acidipila dinghuensis sp. nov., an acidobacterium isolated from forest soil.</title>
        <authorList>
            <person name="Jiang Y.W."/>
            <person name="Wang J."/>
            <person name="Chen M.H."/>
            <person name="Lv Y.Y."/>
            <person name="Qiu L.H."/>
        </authorList>
    </citation>
    <scope>NUCLEOTIDE SEQUENCE [LARGE SCALE GENOMIC DNA]</scope>
    <source>
        <strain evidence="2 3">DHOF10</strain>
    </source>
</reference>
<keyword evidence="3" id="KW-1185">Reference proteome</keyword>
<keyword evidence="1" id="KW-0732">Signal</keyword>
<accession>A0A4Q1S981</accession>
<protein>
    <submittedName>
        <fullName evidence="2">Uncharacterized protein</fullName>
    </submittedName>
</protein>
<feature type="signal peptide" evidence="1">
    <location>
        <begin position="1"/>
        <end position="24"/>
    </location>
</feature>
<proteinExistence type="predicted"/>
<name>A0A4Q1S981_9BACT</name>
<comment type="caution">
    <text evidence="2">The sequence shown here is derived from an EMBL/GenBank/DDBJ whole genome shotgun (WGS) entry which is preliminary data.</text>
</comment>
<evidence type="ECO:0000313" key="3">
    <source>
        <dbReference type="Proteomes" id="UP000290253"/>
    </source>
</evidence>